<evidence type="ECO:0000256" key="3">
    <source>
        <dbReference type="SAM" id="MobiDB-lite"/>
    </source>
</evidence>
<dbReference type="SUPFAM" id="SSF48452">
    <property type="entry name" value="TPR-like"/>
    <property type="match status" value="3"/>
</dbReference>
<sequence length="1218" mass="129502">MLRNLSLRRARKALERGAAQLALGDAAGAASGYDEALARIGDGERAGTQEAADVAAEALIGRGRAHLLAGGFHEALDCFLRAQVARPEWWEPHHRAGCAAAHLANWGQAVTCWTTALQCGGPEPDGWGDGVTPAGVRVQRAYAHERQGHTDEARADLWAAAAEGPLEEGARWTLAVLELRAGAWESAERVLRQLMDPASPRAPQAMAMLAHAMERQGQAEKALASYQQAIDGGNTEDAVLFRHGFVAYGLGRYDDAVTSWTRLHARHPHRARLRLLVARATLAAAHPHVVRKDFGAALDRLARSEPLWPEGPPEGFAGTVTELHLYAAWRAAARHDEAGRKEARWHLGEAYARRPDDHRVQRHLAPLAFLAGERERAVSLWESALRQVPGDPEVRYALAVCRATDVQPPGSPPDPQLPGAPPDDQPPGLPDEARSGAEPLASMRELELLSAEATVPGPGAPVVRGGTARRAACALAALYIRAGQWAEAVHVLEPLTPGPRRDALLAESLYRSGRAHYVTGDRLSSDLGPWWRAVALCAEGRLDLVRKAVRHAPPRGAERAARELALLLREKALSAVTRALELERAGKPEPIGEPGPEREPAAGEEGWREAASLFALARATRNPAAYPQRAAVLDASVLLRGGKYAEAVTDLAEACGRDPGDHRAAHTLGLALLHGLSARTPAGEADRADRAGWERCLAVWATVLHSDTFWADFQSRAERRYGTPVQSAHMEPLRGAFRQLLENRLPHANGEAGGDANGSGLGAVAANEGHAQAGGSLRLLFQREAEAAQALKEFGGFPGPRIPQSSPVSGPAPVPGPRDRPGSGTGSRTGASARSGAGARRGSGATSQHTSTLVCGPLRLAQLGLHQEFGAFLAERVAAGRASGGAGLGLFERLRQHGSGARLPGGEAPLPDLQALADLVGPAAGRRVPAELRQLFSQLGPARVQFTAGQLKEALEALADLRCPACRARGGQRAGQHGGQREGRHGDPGGPLLCAQDCPDFDVHNPGYADLQAKHAALAGAARDLAAEALLGLGLNALTSGEPDLTAARDHWREAAARGADDTQHSMAEMAIGRAGALTRARKLDEAVDVLALAHGLLTGAERERVRGRLASALTDRGVVSANNDIEQLEQPTADLRRAADLNPHLLRAQINLGLVLRAQGVQRAREGRVSESLELLQETVDRMTAALRHNGSHRELEDILGKTTADLSVLLSRYGRR</sequence>
<reference evidence="4 5" key="1">
    <citation type="submission" date="2023-05" db="EMBL/GenBank/DDBJ databases">
        <title>Streptantibioticus silvisoli sp. nov., acidotolerant actinomycetes 1 from pine litter.</title>
        <authorList>
            <person name="Swiecimska M."/>
            <person name="Golinska P."/>
            <person name="Sangal V."/>
            <person name="Wachnowicz B."/>
            <person name="Goodfellow M."/>
        </authorList>
    </citation>
    <scope>NUCLEOTIDE SEQUENCE [LARGE SCALE GENOMIC DNA]</scope>
    <source>
        <strain evidence="4 5">DSM 42109</strain>
    </source>
</reference>
<feature type="region of interest" description="Disordered" evidence="3">
    <location>
        <begin position="794"/>
        <end position="850"/>
    </location>
</feature>
<dbReference type="InterPro" id="IPR051012">
    <property type="entry name" value="CellSynth/LPSAsmb/PSIAsmb"/>
</dbReference>
<feature type="region of interest" description="Disordered" evidence="3">
    <location>
        <begin position="404"/>
        <end position="435"/>
    </location>
</feature>
<dbReference type="Proteomes" id="UP001214441">
    <property type="component" value="Unassembled WGS sequence"/>
</dbReference>
<gene>
    <name evidence="4" type="ORF">NMN56_036935</name>
</gene>
<dbReference type="SMART" id="SM00028">
    <property type="entry name" value="TPR"/>
    <property type="match status" value="6"/>
</dbReference>
<feature type="region of interest" description="Disordered" evidence="3">
    <location>
        <begin position="969"/>
        <end position="988"/>
    </location>
</feature>
<dbReference type="InterPro" id="IPR011990">
    <property type="entry name" value="TPR-like_helical_dom_sf"/>
</dbReference>
<name>A0ABT7A7Y7_9ACTN</name>
<evidence type="ECO:0008006" key="6">
    <source>
        <dbReference type="Google" id="ProtNLM"/>
    </source>
</evidence>
<organism evidence="4 5">
    <name type="scientific">Streptomyces iconiensis</name>
    <dbReference type="NCBI Taxonomy" id="1384038"/>
    <lineage>
        <taxon>Bacteria</taxon>
        <taxon>Bacillati</taxon>
        <taxon>Actinomycetota</taxon>
        <taxon>Actinomycetes</taxon>
        <taxon>Kitasatosporales</taxon>
        <taxon>Streptomycetaceae</taxon>
        <taxon>Streptomyces</taxon>
    </lineage>
</organism>
<dbReference type="EMBL" id="JANCPR020000057">
    <property type="protein sequence ID" value="MDJ1137445.1"/>
    <property type="molecule type" value="Genomic_DNA"/>
</dbReference>
<feature type="compositionally biased region" description="Pro residues" evidence="3">
    <location>
        <begin position="409"/>
        <end position="429"/>
    </location>
</feature>
<keyword evidence="2" id="KW-0802">TPR repeat</keyword>
<dbReference type="PANTHER" id="PTHR45586">
    <property type="entry name" value="TPR REPEAT-CONTAINING PROTEIN PA4667"/>
    <property type="match status" value="1"/>
</dbReference>
<protein>
    <recommendedName>
        <fullName evidence="6">Tetratricopeptide repeat protein</fullName>
    </recommendedName>
</protein>
<dbReference type="Gene3D" id="1.25.40.10">
    <property type="entry name" value="Tetratricopeptide repeat domain"/>
    <property type="match status" value="4"/>
</dbReference>
<proteinExistence type="predicted"/>
<dbReference type="InterPro" id="IPR019734">
    <property type="entry name" value="TPR_rpt"/>
</dbReference>
<comment type="caution">
    <text evidence="4">The sequence shown here is derived from an EMBL/GenBank/DDBJ whole genome shotgun (WGS) entry which is preliminary data.</text>
</comment>
<dbReference type="PANTHER" id="PTHR45586:SF1">
    <property type="entry name" value="LIPOPOLYSACCHARIDE ASSEMBLY PROTEIN B"/>
    <property type="match status" value="1"/>
</dbReference>
<feature type="region of interest" description="Disordered" evidence="3">
    <location>
        <begin position="584"/>
        <end position="604"/>
    </location>
</feature>
<feature type="compositionally biased region" description="Low complexity" evidence="3">
    <location>
        <begin position="826"/>
        <end position="847"/>
    </location>
</feature>
<evidence type="ECO:0000256" key="2">
    <source>
        <dbReference type="ARBA" id="ARBA00022803"/>
    </source>
</evidence>
<evidence type="ECO:0000313" key="5">
    <source>
        <dbReference type="Proteomes" id="UP001214441"/>
    </source>
</evidence>
<feature type="compositionally biased region" description="Basic and acidic residues" evidence="3">
    <location>
        <begin position="595"/>
        <end position="604"/>
    </location>
</feature>
<dbReference type="Pfam" id="PF13174">
    <property type="entry name" value="TPR_6"/>
    <property type="match status" value="1"/>
</dbReference>
<evidence type="ECO:0000313" key="4">
    <source>
        <dbReference type="EMBL" id="MDJ1137445.1"/>
    </source>
</evidence>
<evidence type="ECO:0000256" key="1">
    <source>
        <dbReference type="ARBA" id="ARBA00022737"/>
    </source>
</evidence>
<keyword evidence="5" id="KW-1185">Reference proteome</keyword>
<accession>A0ABT7A7Y7</accession>
<keyword evidence="1" id="KW-0677">Repeat</keyword>
<dbReference type="RefSeq" id="WP_274039441.1">
    <property type="nucleotide sequence ID" value="NZ_JANCPR020000057.1"/>
</dbReference>